<dbReference type="EMBL" id="CP071517">
    <property type="protein sequence ID" value="QSX73855.1"/>
    <property type="molecule type" value="Genomic_DNA"/>
</dbReference>
<reference evidence="1 2" key="1">
    <citation type="submission" date="2021-02" db="EMBL/GenBank/DDBJ databases">
        <title>Lysobacter arenosi sp. nov., isolated from soil of gangwondo yeongwol, south Korea.</title>
        <authorList>
            <person name="Kim K.R."/>
            <person name="Kim K.H."/>
            <person name="Jeon C.O."/>
        </authorList>
    </citation>
    <scope>NUCLEOTIDE SEQUENCE [LARGE SCALE GENOMIC DNA]</scope>
    <source>
        <strain evidence="1 2">R7</strain>
    </source>
</reference>
<sequence>MALAAPASNCRCYRQWCRLIRIPDNLQADKVSVQRENKNAYLLPCWCLAYGVSYQISDLTRLEVSELNSGASALAPSDNLKRVDLFQRRHVSALCWSGLKGARQHCTLLGGYAPNSDR</sequence>
<proteinExistence type="predicted"/>
<name>A0ABX7R7X8_9GAMM</name>
<organism evidence="1 2">
    <name type="scientific">Lysobacter arenosi</name>
    <dbReference type="NCBI Taxonomy" id="2795387"/>
    <lineage>
        <taxon>Bacteria</taxon>
        <taxon>Pseudomonadati</taxon>
        <taxon>Pseudomonadota</taxon>
        <taxon>Gammaproteobacteria</taxon>
        <taxon>Lysobacterales</taxon>
        <taxon>Lysobacteraceae</taxon>
        <taxon>Lysobacter</taxon>
    </lineage>
</organism>
<gene>
    <name evidence="1" type="ORF">HIV01_011495</name>
</gene>
<dbReference type="Proteomes" id="UP000663400">
    <property type="component" value="Chromosome"/>
</dbReference>
<protein>
    <submittedName>
        <fullName evidence="1">Uncharacterized protein</fullName>
    </submittedName>
</protein>
<evidence type="ECO:0000313" key="2">
    <source>
        <dbReference type="Proteomes" id="UP000663400"/>
    </source>
</evidence>
<keyword evidence="2" id="KW-1185">Reference proteome</keyword>
<accession>A0ABX7R7X8</accession>
<dbReference type="RefSeq" id="WP_200607233.1">
    <property type="nucleotide sequence ID" value="NZ_CP071517.1"/>
</dbReference>
<evidence type="ECO:0000313" key="1">
    <source>
        <dbReference type="EMBL" id="QSX73855.1"/>
    </source>
</evidence>